<reference evidence="2" key="1">
    <citation type="submission" date="2007-07" db="EMBL/GenBank/DDBJ databases">
        <title>PCAP assembly of the Caenorhabditis remanei genome.</title>
        <authorList>
            <consortium name="The Caenorhabditis remanei Sequencing Consortium"/>
            <person name="Wilson R.K."/>
        </authorList>
    </citation>
    <scope>NUCLEOTIDE SEQUENCE [LARGE SCALE GENOMIC DNA]</scope>
    <source>
        <strain evidence="2">PB4641</strain>
    </source>
</reference>
<dbReference type="PROSITE" id="PS50181">
    <property type="entry name" value="FBOX"/>
    <property type="match status" value="1"/>
</dbReference>
<dbReference type="eggNOG" id="ENOG502TJHM">
    <property type="taxonomic scope" value="Eukaryota"/>
</dbReference>
<dbReference type="InterPro" id="IPR040161">
    <property type="entry name" value="FB224"/>
</dbReference>
<dbReference type="GO" id="GO:0045087">
    <property type="term" value="P:innate immune response"/>
    <property type="evidence" value="ECO:0007669"/>
    <property type="project" value="TreeGrafter"/>
</dbReference>
<dbReference type="Pfam" id="PF17906">
    <property type="entry name" value="HTH_48"/>
    <property type="match status" value="1"/>
</dbReference>
<dbReference type="PANTHER" id="PTHR23015:SF4">
    <property type="entry name" value="DUF38 DOMAIN-CONTAINING PROTEIN-RELATED"/>
    <property type="match status" value="1"/>
</dbReference>
<dbReference type="EMBL" id="DS268410">
    <property type="protein sequence ID" value="EFO99835.1"/>
    <property type="molecule type" value="Genomic_DNA"/>
</dbReference>
<evidence type="ECO:0000313" key="3">
    <source>
        <dbReference type="Proteomes" id="UP000008281"/>
    </source>
</evidence>
<dbReference type="STRING" id="31234.E3LJR5"/>
<dbReference type="Proteomes" id="UP000008281">
    <property type="component" value="Unassembled WGS sequence"/>
</dbReference>
<accession>E3LJR5</accession>
<sequence length="395" mass="46763">MAEEILNNEQVLRGCILYEFTQGRPVFQSFVHFSRSLDTNSIDYREFEFWFYRFYHGETDLTYDTSLESKKPTLFEIPVEIIEQIVDELDFRTQLVLRKVSTDLRHIVEKRVPSYKSITLFIEDYGAMLYFDQHEVLYNRSREGCWVRYLYRGSRFLPGVDPVKQAMIDLKYALSHPKMMLEELKIRVLLSSYREEDGKNEKELRVQHFQSIKDTLSSLNKPTINVSKLEMHVKNHEEVLSVLPYLTPGILSEIDFHCANTAKIRLQMAQIIKLDQWKQAEKLKIDRFFTQFDLKHLAHFKKFEVSLAKILIKSLAELKDTLIHCPEFDRCTLETSKPINVKSIDSNFGQEIPQDPPTEMYHYYAVPDSEEIVLEMCVEPKRIRFKKTTRKSMTR</sequence>
<dbReference type="SMART" id="SM00256">
    <property type="entry name" value="FBOX"/>
    <property type="match status" value="1"/>
</dbReference>
<protein>
    <recommendedName>
        <fullName evidence="1">F-box domain-containing protein</fullName>
    </recommendedName>
</protein>
<organism evidence="3">
    <name type="scientific">Caenorhabditis remanei</name>
    <name type="common">Caenorhabditis vulgaris</name>
    <dbReference type="NCBI Taxonomy" id="31234"/>
    <lineage>
        <taxon>Eukaryota</taxon>
        <taxon>Metazoa</taxon>
        <taxon>Ecdysozoa</taxon>
        <taxon>Nematoda</taxon>
        <taxon>Chromadorea</taxon>
        <taxon>Rhabditida</taxon>
        <taxon>Rhabditina</taxon>
        <taxon>Rhabditomorpha</taxon>
        <taxon>Rhabditoidea</taxon>
        <taxon>Rhabditidae</taxon>
        <taxon>Peloderinae</taxon>
        <taxon>Caenorhabditis</taxon>
    </lineage>
</organism>
<evidence type="ECO:0000313" key="2">
    <source>
        <dbReference type="EMBL" id="EFO99835.1"/>
    </source>
</evidence>
<dbReference type="KEGG" id="crq:GCK72_019630"/>
<dbReference type="InParanoid" id="E3LJR5"/>
<proteinExistence type="predicted"/>
<dbReference type="InterPro" id="IPR001810">
    <property type="entry name" value="F-box_dom"/>
</dbReference>
<dbReference type="OrthoDB" id="5813884at2759"/>
<dbReference type="OMA" id="FHCANTA"/>
<dbReference type="PANTHER" id="PTHR23015">
    <property type="entry name" value="UNCHARACTERIZED C.ELEGANS PROTEIN"/>
    <property type="match status" value="1"/>
</dbReference>
<dbReference type="InterPro" id="IPR041426">
    <property type="entry name" value="Mos1_HTH"/>
</dbReference>
<dbReference type="InterPro" id="IPR002900">
    <property type="entry name" value="DUF38/FTH_CAE_spp"/>
</dbReference>
<dbReference type="Pfam" id="PF01827">
    <property type="entry name" value="FTH"/>
    <property type="match status" value="1"/>
</dbReference>
<dbReference type="GeneID" id="9839170"/>
<dbReference type="CTD" id="9839170"/>
<dbReference type="Pfam" id="PF00646">
    <property type="entry name" value="F-box"/>
    <property type="match status" value="1"/>
</dbReference>
<gene>
    <name evidence="2" type="ORF">CRE_18744</name>
</gene>
<name>E3LJR5_CAERE</name>
<dbReference type="CDD" id="cd22150">
    <property type="entry name" value="F-box_CeFBXA-like"/>
    <property type="match status" value="1"/>
</dbReference>
<dbReference type="HOGENOM" id="CLU_030831_3_2_1"/>
<feature type="domain" description="F-box" evidence="1">
    <location>
        <begin position="71"/>
        <end position="118"/>
    </location>
</feature>
<dbReference type="RefSeq" id="XP_003115348.2">
    <property type="nucleotide sequence ID" value="XM_003115300.2"/>
</dbReference>
<keyword evidence="3" id="KW-1185">Reference proteome</keyword>
<evidence type="ECO:0000259" key="1">
    <source>
        <dbReference type="PROSITE" id="PS50181"/>
    </source>
</evidence>
<dbReference type="AlphaFoldDB" id="E3LJR5"/>